<gene>
    <name evidence="2" type="ORF">DPMN_049979</name>
</gene>
<name>A0A9D4HNU1_DREPO</name>
<reference evidence="2" key="1">
    <citation type="journal article" date="2019" name="bioRxiv">
        <title>The Genome of the Zebra Mussel, Dreissena polymorpha: A Resource for Invasive Species Research.</title>
        <authorList>
            <person name="McCartney M.A."/>
            <person name="Auch B."/>
            <person name="Kono T."/>
            <person name="Mallez S."/>
            <person name="Zhang Y."/>
            <person name="Obille A."/>
            <person name="Becker A."/>
            <person name="Abrahante J.E."/>
            <person name="Garbe J."/>
            <person name="Badalamenti J.P."/>
            <person name="Herman A."/>
            <person name="Mangelson H."/>
            <person name="Liachko I."/>
            <person name="Sullivan S."/>
            <person name="Sone E.D."/>
            <person name="Koren S."/>
            <person name="Silverstein K.A.T."/>
            <person name="Beckman K.B."/>
            <person name="Gohl D.M."/>
        </authorList>
    </citation>
    <scope>NUCLEOTIDE SEQUENCE</scope>
    <source>
        <strain evidence="2">Duluth1</strain>
        <tissue evidence="2">Whole animal</tissue>
    </source>
</reference>
<dbReference type="Proteomes" id="UP000828390">
    <property type="component" value="Unassembled WGS sequence"/>
</dbReference>
<reference evidence="2" key="2">
    <citation type="submission" date="2020-11" db="EMBL/GenBank/DDBJ databases">
        <authorList>
            <person name="McCartney M.A."/>
            <person name="Auch B."/>
            <person name="Kono T."/>
            <person name="Mallez S."/>
            <person name="Becker A."/>
            <person name="Gohl D.M."/>
            <person name="Silverstein K.A.T."/>
            <person name="Koren S."/>
            <person name="Bechman K.B."/>
            <person name="Herman A."/>
            <person name="Abrahante J.E."/>
            <person name="Garbe J."/>
        </authorList>
    </citation>
    <scope>NUCLEOTIDE SEQUENCE</scope>
    <source>
        <strain evidence="2">Duluth1</strain>
        <tissue evidence="2">Whole animal</tissue>
    </source>
</reference>
<keyword evidence="3" id="KW-1185">Reference proteome</keyword>
<evidence type="ECO:0000256" key="1">
    <source>
        <dbReference type="SAM" id="MobiDB-lite"/>
    </source>
</evidence>
<accession>A0A9D4HNU1</accession>
<dbReference type="SUPFAM" id="SSF52540">
    <property type="entry name" value="P-loop containing nucleoside triphosphate hydrolases"/>
    <property type="match status" value="1"/>
</dbReference>
<proteinExistence type="predicted"/>
<organism evidence="2 3">
    <name type="scientific">Dreissena polymorpha</name>
    <name type="common">Zebra mussel</name>
    <name type="synonym">Mytilus polymorpha</name>
    <dbReference type="NCBI Taxonomy" id="45954"/>
    <lineage>
        <taxon>Eukaryota</taxon>
        <taxon>Metazoa</taxon>
        <taxon>Spiralia</taxon>
        <taxon>Lophotrochozoa</taxon>
        <taxon>Mollusca</taxon>
        <taxon>Bivalvia</taxon>
        <taxon>Autobranchia</taxon>
        <taxon>Heteroconchia</taxon>
        <taxon>Euheterodonta</taxon>
        <taxon>Imparidentia</taxon>
        <taxon>Neoheterodontei</taxon>
        <taxon>Myida</taxon>
        <taxon>Dreissenoidea</taxon>
        <taxon>Dreissenidae</taxon>
        <taxon>Dreissena</taxon>
    </lineage>
</organism>
<evidence type="ECO:0000313" key="2">
    <source>
        <dbReference type="EMBL" id="KAH3724168.1"/>
    </source>
</evidence>
<evidence type="ECO:0000313" key="3">
    <source>
        <dbReference type="Proteomes" id="UP000828390"/>
    </source>
</evidence>
<sequence length="60" mass="6786">MSVERKLDRVGHRSPRARPDTHLRHAHSSGKEVNILALGHRGVGKTALTVRYLTKRFISD</sequence>
<feature type="region of interest" description="Disordered" evidence="1">
    <location>
        <begin position="1"/>
        <end position="28"/>
    </location>
</feature>
<dbReference type="AlphaFoldDB" id="A0A9D4HNU1"/>
<feature type="compositionally biased region" description="Basic and acidic residues" evidence="1">
    <location>
        <begin position="1"/>
        <end position="23"/>
    </location>
</feature>
<dbReference type="Gene3D" id="3.40.50.300">
    <property type="entry name" value="P-loop containing nucleotide triphosphate hydrolases"/>
    <property type="match status" value="1"/>
</dbReference>
<dbReference type="InterPro" id="IPR027417">
    <property type="entry name" value="P-loop_NTPase"/>
</dbReference>
<dbReference type="EMBL" id="JAIWYP010000012">
    <property type="protein sequence ID" value="KAH3724168.1"/>
    <property type="molecule type" value="Genomic_DNA"/>
</dbReference>
<protein>
    <submittedName>
        <fullName evidence="2">Uncharacterized protein</fullName>
    </submittedName>
</protein>
<comment type="caution">
    <text evidence="2">The sequence shown here is derived from an EMBL/GenBank/DDBJ whole genome shotgun (WGS) entry which is preliminary data.</text>
</comment>